<evidence type="ECO:0000256" key="1">
    <source>
        <dbReference type="SAM" id="SignalP"/>
    </source>
</evidence>
<protein>
    <submittedName>
        <fullName evidence="2">DNA-binding beta-propeller fold protein YncE</fullName>
    </submittedName>
</protein>
<dbReference type="PANTHER" id="PTHR47197">
    <property type="entry name" value="PROTEIN NIRF"/>
    <property type="match status" value="1"/>
</dbReference>
<dbReference type="InterPro" id="IPR011045">
    <property type="entry name" value="N2O_reductase_N"/>
</dbReference>
<dbReference type="PANTHER" id="PTHR47197:SF3">
    <property type="entry name" value="DIHYDRO-HEME D1 DEHYDROGENASE"/>
    <property type="match status" value="1"/>
</dbReference>
<sequence length="337" mass="34577">MRRRCALFSIMVLATACGPSPSTGGPAQPPLPPAAEPAVSPPLGAVPAGTIVRVGPQPEGIVADSPSHRVAVGIRDPDRLALLDTATGQVTTTVALPGHLRHLQLAAPGGPVLVPDENSNRLLTVALPDGRITGEIATGRSPHDATRAANGRVFAANENGRSLAVTQDGKLVHTFTDVTQPAGLAAAGDLVGLVDVRQNDLSVYDAAALTRVARLPAGAGPTHVVADRRGRFAVIDTRGGAVLTFDPEAPAHALGRLDLPGTPYGVAYDARHDQLWVTLTAKNQLVGITLAGPVPRVFATIPTVRQPNTVAVDSATGTRYVTGTADGTVEIIPPEAA</sequence>
<evidence type="ECO:0000313" key="3">
    <source>
        <dbReference type="Proteomes" id="UP000199137"/>
    </source>
</evidence>
<feature type="chain" id="PRO_5038399042" evidence="1">
    <location>
        <begin position="25"/>
        <end position="337"/>
    </location>
</feature>
<dbReference type="InterPro" id="IPR011042">
    <property type="entry name" value="6-blade_b-propeller_TolB-like"/>
</dbReference>
<dbReference type="AlphaFoldDB" id="A0A1I5ZBZ7"/>
<reference evidence="2 3" key="1">
    <citation type="submission" date="2016-10" db="EMBL/GenBank/DDBJ databases">
        <authorList>
            <person name="de Groot N.N."/>
        </authorList>
    </citation>
    <scope>NUCLEOTIDE SEQUENCE [LARGE SCALE GENOMIC DNA]</scope>
    <source>
        <strain evidence="2 3">DSM 44637</strain>
    </source>
</reference>
<dbReference type="SUPFAM" id="SSF50974">
    <property type="entry name" value="Nitrous oxide reductase, N-terminal domain"/>
    <property type="match status" value="1"/>
</dbReference>
<dbReference type="STRING" id="112413.SAMN05421854_114194"/>
<dbReference type="EMBL" id="FOWC01000014">
    <property type="protein sequence ID" value="SFQ54026.1"/>
    <property type="molecule type" value="Genomic_DNA"/>
</dbReference>
<keyword evidence="2" id="KW-0238">DNA-binding</keyword>
<name>A0A1I5ZBZ7_9PSEU</name>
<dbReference type="Proteomes" id="UP000199137">
    <property type="component" value="Unassembled WGS sequence"/>
</dbReference>
<keyword evidence="1" id="KW-0732">Signal</keyword>
<dbReference type="PROSITE" id="PS51257">
    <property type="entry name" value="PROKAR_LIPOPROTEIN"/>
    <property type="match status" value="1"/>
</dbReference>
<dbReference type="InterPro" id="IPR015943">
    <property type="entry name" value="WD40/YVTN_repeat-like_dom_sf"/>
</dbReference>
<gene>
    <name evidence="2" type="ORF">SAMN05421854_114194</name>
</gene>
<organism evidence="2 3">
    <name type="scientific">Amycolatopsis rubida</name>
    <dbReference type="NCBI Taxonomy" id="112413"/>
    <lineage>
        <taxon>Bacteria</taxon>
        <taxon>Bacillati</taxon>
        <taxon>Actinomycetota</taxon>
        <taxon>Actinomycetes</taxon>
        <taxon>Pseudonocardiales</taxon>
        <taxon>Pseudonocardiaceae</taxon>
        <taxon>Amycolatopsis</taxon>
    </lineage>
</organism>
<feature type="signal peptide" evidence="1">
    <location>
        <begin position="1"/>
        <end position="24"/>
    </location>
</feature>
<dbReference type="Gene3D" id="2.130.10.10">
    <property type="entry name" value="YVTN repeat-like/Quinoprotein amine dehydrogenase"/>
    <property type="match status" value="1"/>
</dbReference>
<dbReference type="GO" id="GO:0003677">
    <property type="term" value="F:DNA binding"/>
    <property type="evidence" value="ECO:0007669"/>
    <property type="project" value="UniProtKB-KW"/>
</dbReference>
<dbReference type="InterPro" id="IPR051200">
    <property type="entry name" value="Host-pathogen_enzymatic-act"/>
</dbReference>
<evidence type="ECO:0000313" key="2">
    <source>
        <dbReference type="EMBL" id="SFQ54026.1"/>
    </source>
</evidence>
<accession>A0A1I5ZBZ7</accession>
<proteinExistence type="predicted"/>
<dbReference type="RefSeq" id="WP_093576318.1">
    <property type="nucleotide sequence ID" value="NZ_FOWC01000014.1"/>
</dbReference>
<dbReference type="OrthoDB" id="4446106at2"/>
<dbReference type="Gene3D" id="2.120.10.30">
    <property type="entry name" value="TolB, C-terminal domain"/>
    <property type="match status" value="1"/>
</dbReference>